<protein>
    <recommendedName>
        <fullName evidence="10">Hexosyltransferase</fullName>
        <ecNumber evidence="10">2.4.1.-</ecNumber>
    </recommendedName>
</protein>
<dbReference type="EC" id="2.4.1.-" evidence="10"/>
<evidence type="ECO:0000256" key="4">
    <source>
        <dbReference type="ARBA" id="ARBA00022679"/>
    </source>
</evidence>
<evidence type="ECO:0000313" key="13">
    <source>
        <dbReference type="Proteomes" id="UP000014760"/>
    </source>
</evidence>
<proteinExistence type="inferred from homology"/>
<reference evidence="11 13" key="2">
    <citation type="journal article" date="2013" name="Nature">
        <title>Insights into bilaterian evolution from three spiralian genomes.</title>
        <authorList>
            <person name="Simakov O."/>
            <person name="Marletaz F."/>
            <person name="Cho S.J."/>
            <person name="Edsinger-Gonzales E."/>
            <person name="Havlak P."/>
            <person name="Hellsten U."/>
            <person name="Kuo D.H."/>
            <person name="Larsson T."/>
            <person name="Lv J."/>
            <person name="Arendt D."/>
            <person name="Savage R."/>
            <person name="Osoegawa K."/>
            <person name="de Jong P."/>
            <person name="Grimwood J."/>
            <person name="Chapman J.A."/>
            <person name="Shapiro H."/>
            <person name="Aerts A."/>
            <person name="Otillar R.P."/>
            <person name="Terry A.Y."/>
            <person name="Boore J.L."/>
            <person name="Grigoriev I.V."/>
            <person name="Lindberg D.R."/>
            <person name="Seaver E.C."/>
            <person name="Weisblat D.A."/>
            <person name="Putnam N.H."/>
            <person name="Rokhsar D.S."/>
        </authorList>
    </citation>
    <scope>NUCLEOTIDE SEQUENCE</scope>
    <source>
        <strain evidence="11 13">I ESC-2004</strain>
    </source>
</reference>
<dbReference type="GO" id="GO:0000139">
    <property type="term" value="C:Golgi membrane"/>
    <property type="evidence" value="ECO:0007669"/>
    <property type="project" value="UniProtKB-SubCell"/>
</dbReference>
<organism evidence="11">
    <name type="scientific">Capitella teleta</name>
    <name type="common">Polychaete worm</name>
    <dbReference type="NCBI Taxonomy" id="283909"/>
    <lineage>
        <taxon>Eukaryota</taxon>
        <taxon>Metazoa</taxon>
        <taxon>Spiralia</taxon>
        <taxon>Lophotrochozoa</taxon>
        <taxon>Annelida</taxon>
        <taxon>Polychaeta</taxon>
        <taxon>Sedentaria</taxon>
        <taxon>Scolecida</taxon>
        <taxon>Capitellidae</taxon>
        <taxon>Capitella</taxon>
    </lineage>
</organism>
<keyword evidence="13" id="KW-1185">Reference proteome</keyword>
<dbReference type="Pfam" id="PF01762">
    <property type="entry name" value="Galactosyl_T"/>
    <property type="match status" value="1"/>
</dbReference>
<keyword evidence="9" id="KW-0472">Membrane</keyword>
<reference evidence="13" key="1">
    <citation type="submission" date="2012-12" db="EMBL/GenBank/DDBJ databases">
        <authorList>
            <person name="Hellsten U."/>
            <person name="Grimwood J."/>
            <person name="Chapman J.A."/>
            <person name="Shapiro H."/>
            <person name="Aerts A."/>
            <person name="Otillar R.P."/>
            <person name="Terry A.Y."/>
            <person name="Boore J.L."/>
            <person name="Simakov O."/>
            <person name="Marletaz F."/>
            <person name="Cho S.-J."/>
            <person name="Edsinger-Gonzales E."/>
            <person name="Havlak P."/>
            <person name="Kuo D.-H."/>
            <person name="Larsson T."/>
            <person name="Lv J."/>
            <person name="Arendt D."/>
            <person name="Savage R."/>
            <person name="Osoegawa K."/>
            <person name="de Jong P."/>
            <person name="Lindberg D.R."/>
            <person name="Seaver E.C."/>
            <person name="Weisblat D.A."/>
            <person name="Putnam N.H."/>
            <person name="Grigoriev I.V."/>
            <person name="Rokhsar D.S."/>
        </authorList>
    </citation>
    <scope>NUCLEOTIDE SEQUENCE</scope>
    <source>
        <strain evidence="13">I ESC-2004</strain>
    </source>
</reference>
<evidence type="ECO:0000256" key="3">
    <source>
        <dbReference type="ARBA" id="ARBA00022676"/>
    </source>
</evidence>
<comment type="subcellular location">
    <subcellularLocation>
        <location evidence="1 10">Golgi apparatus membrane</location>
        <topology evidence="1 10">Single-pass type II membrane protein</topology>
    </subcellularLocation>
</comment>
<keyword evidence="5" id="KW-0812">Transmembrane</keyword>
<name>R7UHU9_CAPTE</name>
<dbReference type="InterPro" id="IPR002659">
    <property type="entry name" value="Glyco_trans_31"/>
</dbReference>
<dbReference type="EMBL" id="AMQN01001315">
    <property type="status" value="NOT_ANNOTATED_CDS"/>
    <property type="molecule type" value="Genomic_DNA"/>
</dbReference>
<evidence type="ECO:0000256" key="8">
    <source>
        <dbReference type="ARBA" id="ARBA00023034"/>
    </source>
</evidence>
<comment type="similarity">
    <text evidence="2 10">Belongs to the glycosyltransferase 31 family.</text>
</comment>
<evidence type="ECO:0000256" key="10">
    <source>
        <dbReference type="RuleBase" id="RU363063"/>
    </source>
</evidence>
<accession>R7UHU9</accession>
<evidence type="ECO:0000256" key="1">
    <source>
        <dbReference type="ARBA" id="ARBA00004323"/>
    </source>
</evidence>
<evidence type="ECO:0000313" key="12">
    <source>
        <dbReference type="EnsemblMetazoa" id="CapteP145557"/>
    </source>
</evidence>
<dbReference type="OrthoDB" id="2139606at2759"/>
<reference evidence="12" key="3">
    <citation type="submission" date="2015-06" db="UniProtKB">
        <authorList>
            <consortium name="EnsemblMetazoa"/>
        </authorList>
    </citation>
    <scope>IDENTIFICATION</scope>
</reference>
<keyword evidence="4" id="KW-0808">Transferase</keyword>
<keyword evidence="8 10" id="KW-0333">Golgi apparatus</keyword>
<keyword evidence="3 10" id="KW-0328">Glycosyltransferase</keyword>
<dbReference type="Proteomes" id="UP000014760">
    <property type="component" value="Unassembled WGS sequence"/>
</dbReference>
<keyword evidence="7" id="KW-1133">Transmembrane helix</keyword>
<dbReference type="EnsemblMetazoa" id="CapteT145557">
    <property type="protein sequence ID" value="CapteP145557"/>
    <property type="gene ID" value="CapteG145557"/>
</dbReference>
<sequence>MKLVFAIAQSTESSMDELMKESETHNDILFMGFHDSYRNLTLKSLLSLRWLSHHCANASFFVKVDDDQFVFIPQLLLDLRPFDNRRNLILGNYNDHSQAFHSNLNGKWDIPKEVFPFESFPPYVSGPLYAMTSDVASTISSSAPYVFPVHLEDVFVTGIIPKVMNIQHAILSGFGDIRSFKPSACTMTLFELVAMELENDSEKLELWQDFLDANKTASKLCLRETQRRSLVRWNHNASHTL</sequence>
<gene>
    <name evidence="11" type="ORF">CAPTEDRAFT_145557</name>
</gene>
<keyword evidence="6" id="KW-0735">Signal-anchor</keyword>
<dbReference type="OMA" id="SEGQADC"/>
<evidence type="ECO:0000313" key="11">
    <source>
        <dbReference type="EMBL" id="ELU05658.1"/>
    </source>
</evidence>
<dbReference type="EMBL" id="KB301364">
    <property type="protein sequence ID" value="ELU05658.1"/>
    <property type="molecule type" value="Genomic_DNA"/>
</dbReference>
<evidence type="ECO:0000256" key="2">
    <source>
        <dbReference type="ARBA" id="ARBA00008661"/>
    </source>
</evidence>
<dbReference type="PANTHER" id="PTHR11214">
    <property type="entry name" value="BETA-1,3-N-ACETYLGLUCOSAMINYLTRANSFERASE"/>
    <property type="match status" value="1"/>
</dbReference>
<dbReference type="GO" id="GO:0006493">
    <property type="term" value="P:protein O-linked glycosylation"/>
    <property type="evidence" value="ECO:0007669"/>
    <property type="project" value="TreeGrafter"/>
</dbReference>
<evidence type="ECO:0000256" key="6">
    <source>
        <dbReference type="ARBA" id="ARBA00022968"/>
    </source>
</evidence>
<dbReference type="GO" id="GO:0016758">
    <property type="term" value="F:hexosyltransferase activity"/>
    <property type="evidence" value="ECO:0007669"/>
    <property type="project" value="InterPro"/>
</dbReference>
<dbReference type="Gene3D" id="3.90.550.50">
    <property type="match status" value="1"/>
</dbReference>
<dbReference type="HOGENOM" id="CLU_036849_2_3_1"/>
<dbReference type="STRING" id="283909.R7UHU9"/>
<evidence type="ECO:0000256" key="7">
    <source>
        <dbReference type="ARBA" id="ARBA00022989"/>
    </source>
</evidence>
<dbReference type="AlphaFoldDB" id="R7UHU9"/>
<dbReference type="PANTHER" id="PTHR11214:SF314">
    <property type="entry name" value="HEXOSYLTRANSFERASE"/>
    <property type="match status" value="1"/>
</dbReference>
<evidence type="ECO:0000256" key="5">
    <source>
        <dbReference type="ARBA" id="ARBA00022692"/>
    </source>
</evidence>
<evidence type="ECO:0000256" key="9">
    <source>
        <dbReference type="ARBA" id="ARBA00023136"/>
    </source>
</evidence>